<dbReference type="GO" id="GO:0004673">
    <property type="term" value="F:protein histidine kinase activity"/>
    <property type="evidence" value="ECO:0007669"/>
    <property type="project" value="UniProtKB-EC"/>
</dbReference>
<feature type="transmembrane region" description="Helical" evidence="13">
    <location>
        <begin position="62"/>
        <end position="81"/>
    </location>
</feature>
<dbReference type="SMART" id="SM00091">
    <property type="entry name" value="PAS"/>
    <property type="match status" value="1"/>
</dbReference>
<keyword evidence="4" id="KW-0597">Phosphoprotein</keyword>
<organism evidence="16 17">
    <name type="scientific">Labrys monachus</name>
    <dbReference type="NCBI Taxonomy" id="217067"/>
    <lineage>
        <taxon>Bacteria</taxon>
        <taxon>Pseudomonadati</taxon>
        <taxon>Pseudomonadota</taxon>
        <taxon>Alphaproteobacteria</taxon>
        <taxon>Hyphomicrobiales</taxon>
        <taxon>Xanthobacteraceae</taxon>
        <taxon>Labrys</taxon>
    </lineage>
</organism>
<dbReference type="InterPro" id="IPR003661">
    <property type="entry name" value="HisK_dim/P_dom"/>
</dbReference>
<dbReference type="EMBL" id="JAUSVK010000001">
    <property type="protein sequence ID" value="MDQ0391072.1"/>
    <property type="molecule type" value="Genomic_DNA"/>
</dbReference>
<dbReference type="SMART" id="SM00388">
    <property type="entry name" value="HisKA"/>
    <property type="match status" value="1"/>
</dbReference>
<evidence type="ECO:0000259" key="15">
    <source>
        <dbReference type="PROSITE" id="PS50112"/>
    </source>
</evidence>
<dbReference type="InterPro" id="IPR004358">
    <property type="entry name" value="Sig_transdc_His_kin-like_C"/>
</dbReference>
<dbReference type="PROSITE" id="PS50112">
    <property type="entry name" value="PAS"/>
    <property type="match status" value="1"/>
</dbReference>
<dbReference type="InterPro" id="IPR036890">
    <property type="entry name" value="HATPase_C_sf"/>
</dbReference>
<dbReference type="Pfam" id="PF00989">
    <property type="entry name" value="PAS"/>
    <property type="match status" value="1"/>
</dbReference>
<evidence type="ECO:0000313" key="17">
    <source>
        <dbReference type="Proteomes" id="UP001237448"/>
    </source>
</evidence>
<comment type="catalytic activity">
    <reaction evidence="1">
        <text>ATP + protein L-histidine = ADP + protein N-phospho-L-histidine.</text>
        <dbReference type="EC" id="2.7.13.3"/>
    </reaction>
</comment>
<keyword evidence="8 16" id="KW-0418">Kinase</keyword>
<dbReference type="NCBIfam" id="TIGR00229">
    <property type="entry name" value="sensory_box"/>
    <property type="match status" value="1"/>
</dbReference>
<gene>
    <name evidence="16" type="ORF">J3R73_000864</name>
</gene>
<dbReference type="InterPro" id="IPR003594">
    <property type="entry name" value="HATPase_dom"/>
</dbReference>
<evidence type="ECO:0000256" key="11">
    <source>
        <dbReference type="ARBA" id="ARBA00023012"/>
    </source>
</evidence>
<evidence type="ECO:0000256" key="4">
    <source>
        <dbReference type="ARBA" id="ARBA00022553"/>
    </source>
</evidence>
<keyword evidence="5 16" id="KW-0808">Transferase</keyword>
<comment type="caution">
    <text evidence="16">The sequence shown here is derived from an EMBL/GenBank/DDBJ whole genome shotgun (WGS) entry which is preliminary data.</text>
</comment>
<dbReference type="Gene3D" id="3.30.565.10">
    <property type="entry name" value="Histidine kinase-like ATPase, C-terminal domain"/>
    <property type="match status" value="1"/>
</dbReference>
<dbReference type="EC" id="2.7.13.3" evidence="3"/>
<dbReference type="SMART" id="SM00387">
    <property type="entry name" value="HATPase_c"/>
    <property type="match status" value="1"/>
</dbReference>
<dbReference type="InterPro" id="IPR005467">
    <property type="entry name" value="His_kinase_dom"/>
</dbReference>
<keyword evidence="17" id="KW-1185">Reference proteome</keyword>
<dbReference type="InterPro" id="IPR025201">
    <property type="entry name" value="KdpD_TM"/>
</dbReference>
<keyword evidence="10 13" id="KW-1133">Transmembrane helix</keyword>
<evidence type="ECO:0000256" key="9">
    <source>
        <dbReference type="ARBA" id="ARBA00022840"/>
    </source>
</evidence>
<dbReference type="Gene3D" id="3.30.450.20">
    <property type="entry name" value="PAS domain"/>
    <property type="match status" value="1"/>
</dbReference>
<keyword evidence="11" id="KW-0902">Two-component regulatory system</keyword>
<dbReference type="Gene3D" id="6.10.250.2580">
    <property type="match status" value="1"/>
</dbReference>
<dbReference type="PANTHER" id="PTHR43065:SF10">
    <property type="entry name" value="PEROXIDE STRESS-ACTIVATED HISTIDINE KINASE MAK3"/>
    <property type="match status" value="1"/>
</dbReference>
<protein>
    <recommendedName>
        <fullName evidence="3">histidine kinase</fullName>
        <ecNumber evidence="3">2.7.13.3</ecNumber>
    </recommendedName>
</protein>
<reference evidence="16 17" key="1">
    <citation type="submission" date="2023-07" db="EMBL/GenBank/DDBJ databases">
        <title>Genomic Encyclopedia of Type Strains, Phase IV (KMG-IV): sequencing the most valuable type-strain genomes for metagenomic binning, comparative biology and taxonomic classification.</title>
        <authorList>
            <person name="Goeker M."/>
        </authorList>
    </citation>
    <scope>NUCLEOTIDE SEQUENCE [LARGE SCALE GENOMIC DNA]</scope>
    <source>
        <strain evidence="16 17">DSM 5896</strain>
    </source>
</reference>
<dbReference type="PANTHER" id="PTHR43065">
    <property type="entry name" value="SENSOR HISTIDINE KINASE"/>
    <property type="match status" value="1"/>
</dbReference>
<evidence type="ECO:0000256" key="10">
    <source>
        <dbReference type="ARBA" id="ARBA00022989"/>
    </source>
</evidence>
<evidence type="ECO:0000256" key="2">
    <source>
        <dbReference type="ARBA" id="ARBA00004141"/>
    </source>
</evidence>
<dbReference type="Proteomes" id="UP001237448">
    <property type="component" value="Unassembled WGS sequence"/>
</dbReference>
<dbReference type="InterPro" id="IPR038318">
    <property type="entry name" value="KdpD_sf"/>
</dbReference>
<dbReference type="CDD" id="cd00130">
    <property type="entry name" value="PAS"/>
    <property type="match status" value="1"/>
</dbReference>
<dbReference type="Pfam" id="PF13493">
    <property type="entry name" value="DUF4118"/>
    <property type="match status" value="1"/>
</dbReference>
<keyword evidence="12 13" id="KW-0472">Membrane</keyword>
<feature type="transmembrane region" description="Helical" evidence="13">
    <location>
        <begin position="20"/>
        <end position="50"/>
    </location>
</feature>
<dbReference type="SUPFAM" id="SSF55874">
    <property type="entry name" value="ATPase domain of HSP90 chaperone/DNA topoisomerase II/histidine kinase"/>
    <property type="match status" value="1"/>
</dbReference>
<feature type="domain" description="Histidine kinase" evidence="14">
    <location>
        <begin position="275"/>
        <end position="489"/>
    </location>
</feature>
<dbReference type="InterPro" id="IPR036097">
    <property type="entry name" value="HisK_dim/P_sf"/>
</dbReference>
<dbReference type="InterPro" id="IPR000014">
    <property type="entry name" value="PAS"/>
</dbReference>
<keyword evidence="7" id="KW-0547">Nucleotide-binding</keyword>
<evidence type="ECO:0000313" key="16">
    <source>
        <dbReference type="EMBL" id="MDQ0391072.1"/>
    </source>
</evidence>
<evidence type="ECO:0000256" key="3">
    <source>
        <dbReference type="ARBA" id="ARBA00012438"/>
    </source>
</evidence>
<dbReference type="InterPro" id="IPR013767">
    <property type="entry name" value="PAS_fold"/>
</dbReference>
<feature type="transmembrane region" description="Helical" evidence="13">
    <location>
        <begin position="87"/>
        <end position="107"/>
    </location>
</feature>
<feature type="domain" description="PAS" evidence="15">
    <location>
        <begin position="128"/>
        <end position="199"/>
    </location>
</feature>
<name>A0ABU0F8Z1_9HYPH</name>
<dbReference type="SUPFAM" id="SSF55785">
    <property type="entry name" value="PYP-like sensor domain (PAS domain)"/>
    <property type="match status" value="1"/>
</dbReference>
<dbReference type="Pfam" id="PF00512">
    <property type="entry name" value="HisKA"/>
    <property type="match status" value="1"/>
</dbReference>
<dbReference type="RefSeq" id="WP_307422820.1">
    <property type="nucleotide sequence ID" value="NZ_JAUSVK010000001.1"/>
</dbReference>
<dbReference type="InterPro" id="IPR035965">
    <property type="entry name" value="PAS-like_dom_sf"/>
</dbReference>
<accession>A0ABU0F8Z1</accession>
<dbReference type="SUPFAM" id="SSF47384">
    <property type="entry name" value="Homodimeric domain of signal transducing histidine kinase"/>
    <property type="match status" value="1"/>
</dbReference>
<dbReference type="PROSITE" id="PS50109">
    <property type="entry name" value="HIS_KIN"/>
    <property type="match status" value="1"/>
</dbReference>
<evidence type="ECO:0000256" key="7">
    <source>
        <dbReference type="ARBA" id="ARBA00022741"/>
    </source>
</evidence>
<keyword evidence="6 13" id="KW-0812">Transmembrane</keyword>
<evidence type="ECO:0000256" key="13">
    <source>
        <dbReference type="SAM" id="Phobius"/>
    </source>
</evidence>
<evidence type="ECO:0000256" key="6">
    <source>
        <dbReference type="ARBA" id="ARBA00022692"/>
    </source>
</evidence>
<comment type="subcellular location">
    <subcellularLocation>
        <location evidence="2">Membrane</location>
        <topology evidence="2">Multi-pass membrane protein</topology>
    </subcellularLocation>
</comment>
<dbReference type="Gene3D" id="1.10.287.130">
    <property type="match status" value="1"/>
</dbReference>
<evidence type="ECO:0000256" key="5">
    <source>
        <dbReference type="ARBA" id="ARBA00022679"/>
    </source>
</evidence>
<evidence type="ECO:0000256" key="8">
    <source>
        <dbReference type="ARBA" id="ARBA00022777"/>
    </source>
</evidence>
<dbReference type="Gene3D" id="1.20.120.620">
    <property type="entry name" value="Backbone structure of the membrane domain of e. Coli histidine kinase receptor kdpd"/>
    <property type="match status" value="1"/>
</dbReference>
<evidence type="ECO:0000256" key="12">
    <source>
        <dbReference type="ARBA" id="ARBA00023136"/>
    </source>
</evidence>
<dbReference type="PRINTS" id="PR00344">
    <property type="entry name" value="BCTRLSENSOR"/>
</dbReference>
<evidence type="ECO:0000259" key="14">
    <source>
        <dbReference type="PROSITE" id="PS50109"/>
    </source>
</evidence>
<sequence length="494" mass="53523">MDEDAASSKPSRAEAFSAYSYAVLLIGLGVIASLALQHLLGDGVVFLLFVPSLLVASARGGLWPGLAATVLGVVAGSILVLSADRFVLGNVVNEMLFAGLGVAVAIGGERLREGRRRADAMAQQIGEREAYLQSILSTVPDAMVVIDEHGIVQSFSAAAEKLFGWSVSEVAGQNVSILMPSPYREAHDGYLRHYAMTGERRMIGLRRMELAQRKDGSTFVMELSVGEMAWGGHRYFTGFVKDLTDRQESERRVQFLQSELAHVSRFSAMGEMAAALAHELNQPLSAISNYLRGAQRLLDAQNPGSEAIGAIGRAAEQALRAGQIIRRLRNFVSREETEKRVESLARLLDEVFALALIGAKERGVQVHIDRDPAADVVLVDKVQIQQVVFNLVRNALEAMDGCDRRELVIRVVRAPCDMAEVSIEDTGSGIDPDIMERLFQPLVTTKGSQGMGVGLSICRTIVEAHGGRIWPGTNPRGGATFSFTVPLAREDEVA</sequence>
<dbReference type="Pfam" id="PF02518">
    <property type="entry name" value="HATPase_c"/>
    <property type="match status" value="1"/>
</dbReference>
<keyword evidence="9" id="KW-0067">ATP-binding</keyword>
<evidence type="ECO:0000256" key="1">
    <source>
        <dbReference type="ARBA" id="ARBA00000085"/>
    </source>
</evidence>
<dbReference type="CDD" id="cd00082">
    <property type="entry name" value="HisKA"/>
    <property type="match status" value="1"/>
</dbReference>
<proteinExistence type="predicted"/>